<comment type="caution">
    <text evidence="4">The sequence shown here is derived from an EMBL/GenBank/DDBJ whole genome shotgun (WGS) entry which is preliminary data.</text>
</comment>
<protein>
    <submittedName>
        <fullName evidence="4">DUF1727 domain-containing protein</fullName>
    </submittedName>
</protein>
<organism evidence="4">
    <name type="scientific">Baileyella intestinalis</name>
    <dbReference type="NCBI Taxonomy" id="2606709"/>
    <lineage>
        <taxon>Bacteria</taxon>
        <taxon>Bacillati</taxon>
        <taxon>Bacillota</taxon>
        <taxon>Clostridia</taxon>
        <taxon>Peptostreptococcales</taxon>
        <taxon>Anaerovoracaceae</taxon>
        <taxon>Baileyella</taxon>
    </lineage>
</organism>
<evidence type="ECO:0000259" key="2">
    <source>
        <dbReference type="Pfam" id="PF08245"/>
    </source>
</evidence>
<dbReference type="EMBL" id="VUNB01000002">
    <property type="protein sequence ID" value="MST68551.1"/>
    <property type="molecule type" value="Genomic_DNA"/>
</dbReference>
<gene>
    <name evidence="4" type="ORF">FYJ66_02965</name>
</gene>
<feature type="domain" description="Lipid II isoglutaminyl synthase (glutamine-hydrolyzing) subunit MurT C-terminal" evidence="3">
    <location>
        <begin position="331"/>
        <end position="435"/>
    </location>
</feature>
<dbReference type="PANTHER" id="PTHR23135:SF7">
    <property type="entry name" value="LIPID II ISOGLUTAMINYL SYNTHASE (GLUTAMINE-HYDROLYZING) SUBUNIT MURT"/>
    <property type="match status" value="1"/>
</dbReference>
<dbReference type="Gene3D" id="3.40.1190.10">
    <property type="entry name" value="Mur-like, catalytic domain"/>
    <property type="match status" value="1"/>
</dbReference>
<dbReference type="InterPro" id="IPR013221">
    <property type="entry name" value="Mur_ligase_cen"/>
</dbReference>
<dbReference type="SUPFAM" id="SSF53623">
    <property type="entry name" value="MurD-like peptide ligases, catalytic domain"/>
    <property type="match status" value="1"/>
</dbReference>
<dbReference type="AlphaFoldDB" id="A0A6A8M6J3"/>
<sequence>MVRFFIALWASKFAAWVYKLRGQERNDRPGLLACKICPDFLARINKPGLVIAITGTNGKTTTSTLVTDKLRDAGYTVSFNDWGANLSAGFCFNLMRAVNIFNKPRMDASVLEADEKSLADAMTMIKPDFILVTNICKDSLRRNGHPEYIFDCIKRTFENLGDQTTAILNANDPISSQLTQGTKTKTVYYGMADMGLNPYENIVKDITVCPKCGSFIKYNYRFYRHLGDFYCENPECDFRTPEADFYAESFDLDNRKVKIREKGEVTTYPLISDTVFNVFNVVSAVAVLRSAGQKKEDISDFLSRQKVTEIRETYKEFNGIRYYAYGTKSQNVSAASTVFEYMAKEPSAKDVVFCLDEAQDKNHPTETLTWLYETDYEALNSPNIKKIIVGGHMYLNHKLRLLLAGIPEEKIVAVEDDSLVPQYVDTEGIERVYVLYEIDFVTKGKTWRDNIYKRALELAGETEAAAHVGHASTFEGDKVNERGDN</sequence>
<evidence type="ECO:0000259" key="3">
    <source>
        <dbReference type="Pfam" id="PF08353"/>
    </source>
</evidence>
<dbReference type="Pfam" id="PF08353">
    <property type="entry name" value="MurT_C"/>
    <property type="match status" value="1"/>
</dbReference>
<dbReference type="GO" id="GO:0005524">
    <property type="term" value="F:ATP binding"/>
    <property type="evidence" value="ECO:0007669"/>
    <property type="project" value="InterPro"/>
</dbReference>
<comment type="pathway">
    <text evidence="1">Cell wall biogenesis; peptidoglycan biosynthesis.</text>
</comment>
<dbReference type="GO" id="GO:0016881">
    <property type="term" value="F:acid-amino acid ligase activity"/>
    <property type="evidence" value="ECO:0007669"/>
    <property type="project" value="InterPro"/>
</dbReference>
<evidence type="ECO:0000313" key="4">
    <source>
        <dbReference type="EMBL" id="MST68551.1"/>
    </source>
</evidence>
<dbReference type="PANTHER" id="PTHR23135">
    <property type="entry name" value="MUR LIGASE FAMILY MEMBER"/>
    <property type="match status" value="1"/>
</dbReference>
<proteinExistence type="predicted"/>
<dbReference type="RefSeq" id="WP_154572021.1">
    <property type="nucleotide sequence ID" value="NZ_JAQXPA010000078.1"/>
</dbReference>
<evidence type="ECO:0000256" key="1">
    <source>
        <dbReference type="ARBA" id="ARBA00004752"/>
    </source>
</evidence>
<reference evidence="4" key="1">
    <citation type="submission" date="2019-09" db="EMBL/GenBank/DDBJ databases">
        <title>In-depth cultivation of the pig gut microbiome towards novel bacterial diversity and tailored functional studies.</title>
        <authorList>
            <person name="Wylensek D."/>
            <person name="Hitch T.C.A."/>
            <person name="Clavel T."/>
        </authorList>
    </citation>
    <scope>NUCLEOTIDE SEQUENCE</scope>
    <source>
        <strain evidence="4">RF-744-FAT-WT-3</strain>
    </source>
</reference>
<dbReference type="Pfam" id="PF08245">
    <property type="entry name" value="Mur_ligase_M"/>
    <property type="match status" value="1"/>
</dbReference>
<dbReference type="InterPro" id="IPR036565">
    <property type="entry name" value="Mur-like_cat_sf"/>
</dbReference>
<accession>A0A6A8M6J3</accession>
<dbReference type="InterPro" id="IPR013564">
    <property type="entry name" value="MurT_C"/>
</dbReference>
<name>A0A6A8M6J3_9FIRM</name>
<feature type="domain" description="Mur ligase central" evidence="2">
    <location>
        <begin position="53"/>
        <end position="193"/>
    </location>
</feature>